<keyword evidence="2" id="KW-0819">tRNA processing</keyword>
<comment type="similarity">
    <text evidence="1">Belongs to the pseudouridine synthase TruD family.</text>
</comment>
<evidence type="ECO:0000313" key="8">
    <source>
        <dbReference type="EnsemblMetazoa" id="AEPI003310-PA"/>
    </source>
</evidence>
<dbReference type="GO" id="GO:0005634">
    <property type="term" value="C:nucleus"/>
    <property type="evidence" value="ECO:0007669"/>
    <property type="project" value="TreeGrafter"/>
</dbReference>
<dbReference type="InterPro" id="IPR001656">
    <property type="entry name" value="PsdUridine_synth_TruD"/>
</dbReference>
<dbReference type="Proteomes" id="UP000075885">
    <property type="component" value="Unassembled WGS sequence"/>
</dbReference>
<dbReference type="GO" id="GO:0008033">
    <property type="term" value="P:tRNA processing"/>
    <property type="evidence" value="ECO:0007669"/>
    <property type="project" value="UniProtKB-KW"/>
</dbReference>
<dbReference type="InterPro" id="IPR042214">
    <property type="entry name" value="TruD_catalytic"/>
</dbReference>
<name>A0A182P8Q6_9DIPT</name>
<evidence type="ECO:0008006" key="10">
    <source>
        <dbReference type="Google" id="ProtNLM"/>
    </source>
</evidence>
<dbReference type="PANTHER" id="PTHR13326:SF31">
    <property type="entry name" value="PSEUDOURIDYLATE SYNTHASE 7 HOMOLOG"/>
    <property type="match status" value="1"/>
</dbReference>
<dbReference type="PANTHER" id="PTHR13326">
    <property type="entry name" value="TRNA PSEUDOURIDINE SYNTHASE D"/>
    <property type="match status" value="1"/>
</dbReference>
<evidence type="ECO:0000256" key="4">
    <source>
        <dbReference type="ARBA" id="ARBA00036943"/>
    </source>
</evidence>
<dbReference type="InterPro" id="IPR020103">
    <property type="entry name" value="PsdUridine_synth_cat_dom_sf"/>
</dbReference>
<dbReference type="CDD" id="cd02576">
    <property type="entry name" value="PseudoU_synth_ScPUS7"/>
    <property type="match status" value="1"/>
</dbReference>
<dbReference type="PROSITE" id="PS50984">
    <property type="entry name" value="TRUD"/>
    <property type="match status" value="1"/>
</dbReference>
<dbReference type="STRING" id="199890.A0A182P8Q6"/>
<dbReference type="PIRSF" id="PIRSF037016">
    <property type="entry name" value="Pseudouridin_synth_euk_prd"/>
    <property type="match status" value="1"/>
</dbReference>
<reference evidence="9" key="1">
    <citation type="submission" date="2013-03" db="EMBL/GenBank/DDBJ databases">
        <title>The Genome Sequence of Anopheles epiroticus epiroticus2.</title>
        <authorList>
            <consortium name="The Broad Institute Genomics Platform"/>
            <person name="Neafsey D.E."/>
            <person name="Howell P."/>
            <person name="Walker B."/>
            <person name="Young S.K."/>
            <person name="Zeng Q."/>
            <person name="Gargeya S."/>
            <person name="Fitzgerald M."/>
            <person name="Haas B."/>
            <person name="Abouelleil A."/>
            <person name="Allen A.W."/>
            <person name="Alvarado L."/>
            <person name="Arachchi H.M."/>
            <person name="Berlin A.M."/>
            <person name="Chapman S.B."/>
            <person name="Gainer-Dewar J."/>
            <person name="Goldberg J."/>
            <person name="Griggs A."/>
            <person name="Gujja S."/>
            <person name="Hansen M."/>
            <person name="Howarth C."/>
            <person name="Imamovic A."/>
            <person name="Ireland A."/>
            <person name="Larimer J."/>
            <person name="McCowan C."/>
            <person name="Murphy C."/>
            <person name="Pearson M."/>
            <person name="Poon T.W."/>
            <person name="Priest M."/>
            <person name="Roberts A."/>
            <person name="Saif S."/>
            <person name="Shea T."/>
            <person name="Sisk P."/>
            <person name="Sykes S."/>
            <person name="Wortman J."/>
            <person name="Nusbaum C."/>
            <person name="Birren B."/>
        </authorList>
    </citation>
    <scope>NUCLEOTIDE SEQUENCE [LARGE SCALE GENOMIC DNA]</scope>
    <source>
        <strain evidence="9">Epiroticus2</strain>
    </source>
</reference>
<dbReference type="FunFam" id="3.30.2350.20:FF:000014">
    <property type="entry name" value="tRNA pseudouridine synthase D (TruD)"/>
    <property type="match status" value="1"/>
</dbReference>
<dbReference type="InterPro" id="IPR001374">
    <property type="entry name" value="R3H_dom"/>
</dbReference>
<feature type="domain" description="TRUD" evidence="6">
    <location>
        <begin position="317"/>
        <end position="581"/>
    </location>
</feature>
<dbReference type="NCBIfam" id="TIGR00094">
    <property type="entry name" value="tRNA_TruD_broad"/>
    <property type="match status" value="1"/>
</dbReference>
<evidence type="ECO:0000256" key="2">
    <source>
        <dbReference type="ARBA" id="ARBA00022694"/>
    </source>
</evidence>
<evidence type="ECO:0000259" key="7">
    <source>
        <dbReference type="PROSITE" id="PS51061"/>
    </source>
</evidence>
<reference evidence="8" key="2">
    <citation type="submission" date="2020-05" db="UniProtKB">
        <authorList>
            <consortium name="EnsemblMetazoa"/>
        </authorList>
    </citation>
    <scope>IDENTIFICATION</scope>
    <source>
        <strain evidence="8">Epiroticus2</strain>
    </source>
</reference>
<dbReference type="Pfam" id="PF01142">
    <property type="entry name" value="TruD"/>
    <property type="match status" value="2"/>
</dbReference>
<keyword evidence="3" id="KW-0413">Isomerase</keyword>
<sequence length="708" mass="79878">MMKRGRFNQNKNRSGGPGNNRPFKKHGGATAGHNRSSRSYTIRTSCIAEKDIYCTEYVSKLEGFQGVLKSRFSDFHVNEINADGEEAILTDFTVPKPPAAEVQISEDVTPVDPNEELTRLIKPENMKRLQEIVAGVGDSSVSIDVTELDKEQRTAIHNKVKAMFGSAVVSSTVTEGETKLIRITKYSKAMPRDRREKWQWPHPYTYFLLYKENLDTIQATMQLAQKLFCAPSVLTYAGTKDRRAKTTQWMCMKTREPAKIVAAARHIPNVSVGNFTFKPDTLKLGQLQGNRFRIALRQVTASDETINASMEAFREKGFINYYGLQRFGNSATVPTYKIGIEMLKGNWKEACDLILQPREDEPPYMAEMRSIWAKTQNPSEALRKLRPTNKSVEAVLLHWLANHGAKDYFGAIGHLPRNVRLLYLHAYQSLIWNRVASERIRKYGLVPVEGDLVYADKQDKATIAQAEAIGGGEEGDLDANEALEATTPEEETEPMEENSTTEVSYFKNLVRPLTADDIASERYTMFDIVLPLPGHDITYPSNECARWYEEALAENDLSSEKLQLKSKSLSLAGAYRKLFVRPERLEWNIVRYANATDTLILSDLERLKNVSEPPFAEWVAKEAPHKAVLLDFRLPTSTYATMALREILKTDTSSSNQRTLEKLGQEAAKADSQEKQEEKLEDEGKEPAVAAEANDDDEPQCKIAKQSE</sequence>
<evidence type="ECO:0000256" key="5">
    <source>
        <dbReference type="SAM" id="MobiDB-lite"/>
    </source>
</evidence>
<comment type="catalytic activity">
    <reaction evidence="4">
        <text>a uridine in tRNA = a pseudouridine in tRNA</text>
        <dbReference type="Rhea" id="RHEA:54572"/>
        <dbReference type="Rhea" id="RHEA-COMP:13339"/>
        <dbReference type="Rhea" id="RHEA-COMP:13934"/>
        <dbReference type="ChEBI" id="CHEBI:65314"/>
        <dbReference type="ChEBI" id="CHEBI:65315"/>
    </reaction>
</comment>
<dbReference type="AlphaFoldDB" id="A0A182P8Q6"/>
<feature type="compositionally biased region" description="Basic and acidic residues" evidence="5">
    <location>
        <begin position="659"/>
        <end position="678"/>
    </location>
</feature>
<proteinExistence type="inferred from homology"/>
<protein>
    <recommendedName>
        <fullName evidence="10">TRUD domain-containing protein</fullName>
    </recommendedName>
</protein>
<keyword evidence="9" id="KW-1185">Reference proteome</keyword>
<dbReference type="EnsemblMetazoa" id="AEPI003310-RA">
    <property type="protein sequence ID" value="AEPI003310-PA"/>
    <property type="gene ID" value="AEPI003310"/>
</dbReference>
<evidence type="ECO:0000259" key="6">
    <source>
        <dbReference type="PROSITE" id="PS50984"/>
    </source>
</evidence>
<dbReference type="VEuPathDB" id="VectorBase:AEPI003310"/>
<dbReference type="GO" id="GO:0003723">
    <property type="term" value="F:RNA binding"/>
    <property type="evidence" value="ECO:0007669"/>
    <property type="project" value="InterPro"/>
</dbReference>
<evidence type="ECO:0000256" key="3">
    <source>
        <dbReference type="ARBA" id="ARBA00023235"/>
    </source>
</evidence>
<organism evidence="8 9">
    <name type="scientific">Anopheles epiroticus</name>
    <dbReference type="NCBI Taxonomy" id="199890"/>
    <lineage>
        <taxon>Eukaryota</taxon>
        <taxon>Metazoa</taxon>
        <taxon>Ecdysozoa</taxon>
        <taxon>Arthropoda</taxon>
        <taxon>Hexapoda</taxon>
        <taxon>Insecta</taxon>
        <taxon>Pterygota</taxon>
        <taxon>Neoptera</taxon>
        <taxon>Endopterygota</taxon>
        <taxon>Diptera</taxon>
        <taxon>Nematocera</taxon>
        <taxon>Culicoidea</taxon>
        <taxon>Culicidae</taxon>
        <taxon>Anophelinae</taxon>
        <taxon>Anopheles</taxon>
    </lineage>
</organism>
<dbReference type="PROSITE" id="PS51061">
    <property type="entry name" value="R3H"/>
    <property type="match status" value="1"/>
</dbReference>
<dbReference type="SUPFAM" id="SSF55120">
    <property type="entry name" value="Pseudouridine synthase"/>
    <property type="match status" value="1"/>
</dbReference>
<dbReference type="GO" id="GO:0001522">
    <property type="term" value="P:pseudouridine synthesis"/>
    <property type="evidence" value="ECO:0007669"/>
    <property type="project" value="InterPro"/>
</dbReference>
<feature type="region of interest" description="Disordered" evidence="5">
    <location>
        <begin position="654"/>
        <end position="708"/>
    </location>
</feature>
<dbReference type="GO" id="GO:0009982">
    <property type="term" value="F:pseudouridine synthase activity"/>
    <property type="evidence" value="ECO:0007669"/>
    <property type="project" value="InterPro"/>
</dbReference>
<dbReference type="InterPro" id="IPR011760">
    <property type="entry name" value="PsdUridine_synth_TruD_insert"/>
</dbReference>
<feature type="domain" description="R3H" evidence="7">
    <location>
        <begin position="119"/>
        <end position="187"/>
    </location>
</feature>
<evidence type="ECO:0000256" key="1">
    <source>
        <dbReference type="ARBA" id="ARBA00007953"/>
    </source>
</evidence>
<accession>A0A182P8Q6</accession>
<dbReference type="Gene3D" id="3.30.2350.20">
    <property type="entry name" value="TruD, catalytic domain"/>
    <property type="match status" value="2"/>
</dbReference>
<evidence type="ECO:0000313" key="9">
    <source>
        <dbReference type="Proteomes" id="UP000075885"/>
    </source>
</evidence>
<feature type="region of interest" description="Disordered" evidence="5">
    <location>
        <begin position="1"/>
        <end position="39"/>
    </location>
</feature>